<dbReference type="AlphaFoldDB" id="A0A830F6B3"/>
<feature type="region of interest" description="Disordered" evidence="1">
    <location>
        <begin position="80"/>
        <end position="99"/>
    </location>
</feature>
<gene>
    <name evidence="2" type="ORF">GCM10009067_35250</name>
</gene>
<name>A0A830F6B3_9EURY</name>
<evidence type="ECO:0000256" key="1">
    <source>
        <dbReference type="SAM" id="MobiDB-lite"/>
    </source>
</evidence>
<proteinExistence type="predicted"/>
<reference evidence="2" key="1">
    <citation type="journal article" date="2014" name="Int. J. Syst. Evol. Microbiol.">
        <title>Complete genome sequence of Corynebacterium casei LMG S-19264T (=DSM 44701T), isolated from a smear-ripened cheese.</title>
        <authorList>
            <consortium name="US DOE Joint Genome Institute (JGI-PGF)"/>
            <person name="Walter F."/>
            <person name="Albersmeier A."/>
            <person name="Kalinowski J."/>
            <person name="Ruckert C."/>
        </authorList>
    </citation>
    <scope>NUCLEOTIDE SEQUENCE</scope>
    <source>
        <strain evidence="2">JCM 19018</strain>
    </source>
</reference>
<evidence type="ECO:0000313" key="3">
    <source>
        <dbReference type="Proteomes" id="UP000614221"/>
    </source>
</evidence>
<comment type="caution">
    <text evidence="2">The sequence shown here is derived from an EMBL/GenBank/DDBJ whole genome shotgun (WGS) entry which is preliminary data.</text>
</comment>
<dbReference type="Proteomes" id="UP000614221">
    <property type="component" value="Unassembled WGS sequence"/>
</dbReference>
<sequence>MSDDSPSIGPNPPVTSWPEYDQLADAVDAYLGHDPDDPAWRDIWRALGAIMGEYQRQAFIDAFGLVGPAEKPCISRLITGEDCRPTHGHSESAATQSAS</sequence>
<reference evidence="2" key="2">
    <citation type="submission" date="2020-09" db="EMBL/GenBank/DDBJ databases">
        <authorList>
            <person name="Sun Q."/>
            <person name="Ohkuma M."/>
        </authorList>
    </citation>
    <scope>NUCLEOTIDE SEQUENCE</scope>
    <source>
        <strain evidence="2">JCM 19018</strain>
    </source>
</reference>
<organism evidence="2 3">
    <name type="scientific">Haloarcula sebkhae</name>
    <dbReference type="NCBI Taxonomy" id="932660"/>
    <lineage>
        <taxon>Archaea</taxon>
        <taxon>Methanobacteriati</taxon>
        <taxon>Methanobacteriota</taxon>
        <taxon>Stenosarchaea group</taxon>
        <taxon>Halobacteria</taxon>
        <taxon>Halobacteriales</taxon>
        <taxon>Haloarculaceae</taxon>
        <taxon>Haloarcula</taxon>
    </lineage>
</organism>
<evidence type="ECO:0000313" key="2">
    <source>
        <dbReference type="EMBL" id="GGK79853.1"/>
    </source>
</evidence>
<dbReference type="EMBL" id="BMPD01000007">
    <property type="protein sequence ID" value="GGK79853.1"/>
    <property type="molecule type" value="Genomic_DNA"/>
</dbReference>
<protein>
    <submittedName>
        <fullName evidence="2">Uncharacterized protein</fullName>
    </submittedName>
</protein>
<accession>A0A830F6B3</accession>
<dbReference type="RefSeq" id="WP_229775379.1">
    <property type="nucleotide sequence ID" value="NZ_BMPD01000007.1"/>
</dbReference>
<feature type="compositionally biased region" description="Basic and acidic residues" evidence="1">
    <location>
        <begin position="80"/>
        <end position="90"/>
    </location>
</feature>